<proteinExistence type="predicted"/>
<name>A0A4S4MY32_9APHY</name>
<accession>A0A4S4MY32</accession>
<dbReference type="InterPro" id="IPR029058">
    <property type="entry name" value="AB_hydrolase_fold"/>
</dbReference>
<dbReference type="Pfam" id="PF12146">
    <property type="entry name" value="Hydrolase_4"/>
    <property type="match status" value="1"/>
</dbReference>
<evidence type="ECO:0000259" key="1">
    <source>
        <dbReference type="Pfam" id="PF12146"/>
    </source>
</evidence>
<dbReference type="GO" id="GO:0016020">
    <property type="term" value="C:membrane"/>
    <property type="evidence" value="ECO:0007669"/>
    <property type="project" value="TreeGrafter"/>
</dbReference>
<evidence type="ECO:0000313" key="2">
    <source>
        <dbReference type="EMBL" id="THH30537.1"/>
    </source>
</evidence>
<dbReference type="GO" id="GO:0008474">
    <property type="term" value="F:palmitoyl-(protein) hydrolase activity"/>
    <property type="evidence" value="ECO:0007669"/>
    <property type="project" value="TreeGrafter"/>
</dbReference>
<reference evidence="2 3" key="1">
    <citation type="submission" date="2019-02" db="EMBL/GenBank/DDBJ databases">
        <title>Genome sequencing of the rare red list fungi Antrodiella citrinella (Flaviporus citrinellus).</title>
        <authorList>
            <person name="Buettner E."/>
            <person name="Kellner H."/>
        </authorList>
    </citation>
    <scope>NUCLEOTIDE SEQUENCE [LARGE SCALE GENOMIC DNA]</scope>
    <source>
        <strain evidence="2 3">DSM 108506</strain>
    </source>
</reference>
<dbReference type="InterPro" id="IPR022742">
    <property type="entry name" value="Hydrolase_4"/>
</dbReference>
<sequence>MFLKVCNHRKIIYMGYVPTDARTQELTPRIVPKGMACEEIAIPGDGRVKLHGINVSRLSQTSIEEKPPQTVLVYMQGNAGNPLMRLPIFERLLMGPPIPSPSEIKPLDLFILAVAPRSYWKSSRRTPTQPGITSDYRRILTYASRRFPTSNIVLYGHSLGGAVCVCLIAELRAEEFPNVRGLVLENPFVSIPGMVKALYTQRWLPYHHLGAFAFDKWDALAATQQASPDSLLRKLSPTLMLLLSKDDELVPNTMGESLFDASGGLCTSEAHVRRKVVLRNALHENAWKERKWLTEMRRYIQEVGKW</sequence>
<dbReference type="OrthoDB" id="10249433at2759"/>
<dbReference type="EMBL" id="SGPM01000077">
    <property type="protein sequence ID" value="THH30537.1"/>
    <property type="molecule type" value="Genomic_DNA"/>
</dbReference>
<comment type="caution">
    <text evidence="2">The sequence shown here is derived from an EMBL/GenBank/DDBJ whole genome shotgun (WGS) entry which is preliminary data.</text>
</comment>
<protein>
    <recommendedName>
        <fullName evidence="1">Serine aminopeptidase S33 domain-containing protein</fullName>
    </recommendedName>
</protein>
<keyword evidence="3" id="KW-1185">Reference proteome</keyword>
<feature type="domain" description="Serine aminopeptidase S33" evidence="1">
    <location>
        <begin position="133"/>
        <end position="197"/>
    </location>
</feature>
<organism evidence="2 3">
    <name type="scientific">Antrodiella citrinella</name>
    <dbReference type="NCBI Taxonomy" id="2447956"/>
    <lineage>
        <taxon>Eukaryota</taxon>
        <taxon>Fungi</taxon>
        <taxon>Dikarya</taxon>
        <taxon>Basidiomycota</taxon>
        <taxon>Agaricomycotina</taxon>
        <taxon>Agaricomycetes</taxon>
        <taxon>Polyporales</taxon>
        <taxon>Steccherinaceae</taxon>
        <taxon>Antrodiella</taxon>
    </lineage>
</organism>
<dbReference type="AlphaFoldDB" id="A0A4S4MY32"/>
<gene>
    <name evidence="2" type="ORF">EUX98_g3660</name>
</gene>
<dbReference type="PANTHER" id="PTHR12277:SF64">
    <property type="entry name" value="SUPERFAMILY HYDROLASE, PUTATIVE (AFU_ORTHOLOGUE AFUA_3G01760)-RELATED"/>
    <property type="match status" value="1"/>
</dbReference>
<dbReference type="PANTHER" id="PTHR12277">
    <property type="entry name" value="ALPHA/BETA HYDROLASE DOMAIN-CONTAINING PROTEIN"/>
    <property type="match status" value="1"/>
</dbReference>
<evidence type="ECO:0000313" key="3">
    <source>
        <dbReference type="Proteomes" id="UP000308730"/>
    </source>
</evidence>
<dbReference type="Gene3D" id="3.40.50.1820">
    <property type="entry name" value="alpha/beta hydrolase"/>
    <property type="match status" value="1"/>
</dbReference>
<dbReference type="SUPFAM" id="SSF53474">
    <property type="entry name" value="alpha/beta-Hydrolases"/>
    <property type="match status" value="1"/>
</dbReference>
<dbReference type="Proteomes" id="UP000308730">
    <property type="component" value="Unassembled WGS sequence"/>
</dbReference>